<dbReference type="GO" id="GO:0005524">
    <property type="term" value="F:ATP binding"/>
    <property type="evidence" value="ECO:0007669"/>
    <property type="project" value="UniProtKB-KW"/>
</dbReference>
<sequence length="203" mass="22016">MSFLDIAALSLHDIKNRLAAMASRAESRGDSDTLRDALAAAADLTRLLALYKADAGILHTEIDACCPLDLLGELQRENQPLTRLQIVVDGARAPQLWFYDPYLVRMLVLDAVQNALRFARQRITLSAVENGDCLEFRVSDDGAGFPEEILRGQTHTSRVGPEGAGVGLYLAQRVAALHQNHGVAGSVALSNEPGAVFCLRLPR</sequence>
<dbReference type="GO" id="GO:0004673">
    <property type="term" value="F:protein histidine kinase activity"/>
    <property type="evidence" value="ECO:0007669"/>
    <property type="project" value="UniProtKB-EC"/>
</dbReference>
<gene>
    <name evidence="9" type="ORF">GGD90_002602</name>
</gene>
<evidence type="ECO:0000256" key="3">
    <source>
        <dbReference type="ARBA" id="ARBA00022679"/>
    </source>
</evidence>
<dbReference type="EMBL" id="JACIGE010000010">
    <property type="protein sequence ID" value="MBB4248210.1"/>
    <property type="molecule type" value="Genomic_DNA"/>
</dbReference>
<dbReference type="AlphaFoldDB" id="A0A840GBE8"/>
<organism evidence="9 10">
    <name type="scientific">Rhodocyclus tenuis</name>
    <name type="common">Rhodospirillum tenue</name>
    <dbReference type="NCBI Taxonomy" id="1066"/>
    <lineage>
        <taxon>Bacteria</taxon>
        <taxon>Pseudomonadati</taxon>
        <taxon>Pseudomonadota</taxon>
        <taxon>Betaproteobacteria</taxon>
        <taxon>Rhodocyclales</taxon>
        <taxon>Rhodocyclaceae</taxon>
        <taxon>Rhodocyclus</taxon>
    </lineage>
</organism>
<evidence type="ECO:0000256" key="5">
    <source>
        <dbReference type="ARBA" id="ARBA00022777"/>
    </source>
</evidence>
<feature type="domain" description="Histidine kinase" evidence="8">
    <location>
        <begin position="9"/>
        <end position="203"/>
    </location>
</feature>
<keyword evidence="4" id="KW-0547">Nucleotide-binding</keyword>
<keyword evidence="6" id="KW-0067">ATP-binding</keyword>
<dbReference type="OrthoDB" id="9122109at2"/>
<dbReference type="Gene3D" id="3.30.565.10">
    <property type="entry name" value="Histidine kinase-like ATPase, C-terminal domain"/>
    <property type="match status" value="1"/>
</dbReference>
<evidence type="ECO:0000256" key="7">
    <source>
        <dbReference type="ARBA" id="ARBA00023012"/>
    </source>
</evidence>
<keyword evidence="5 9" id="KW-0418">Kinase</keyword>
<evidence type="ECO:0000256" key="6">
    <source>
        <dbReference type="ARBA" id="ARBA00022840"/>
    </source>
</evidence>
<dbReference type="Pfam" id="PF02518">
    <property type="entry name" value="HATPase_c"/>
    <property type="match status" value="1"/>
</dbReference>
<comment type="catalytic activity">
    <reaction evidence="1">
        <text>ATP + protein L-histidine = ADP + protein N-phospho-L-histidine.</text>
        <dbReference type="EC" id="2.7.13.3"/>
    </reaction>
</comment>
<dbReference type="SMART" id="SM00387">
    <property type="entry name" value="HATPase_c"/>
    <property type="match status" value="1"/>
</dbReference>
<evidence type="ECO:0000259" key="8">
    <source>
        <dbReference type="PROSITE" id="PS50109"/>
    </source>
</evidence>
<dbReference type="PRINTS" id="PR00344">
    <property type="entry name" value="BCTRLSENSOR"/>
</dbReference>
<reference evidence="9 10" key="1">
    <citation type="submission" date="2020-08" db="EMBL/GenBank/DDBJ databases">
        <title>Genome sequencing of Purple Non-Sulfur Bacteria from various extreme environments.</title>
        <authorList>
            <person name="Mayer M."/>
        </authorList>
    </citation>
    <scope>NUCLEOTIDE SEQUENCE [LARGE SCALE GENOMIC DNA]</scope>
    <source>
        <strain evidence="9 10">2761</strain>
    </source>
</reference>
<evidence type="ECO:0000256" key="2">
    <source>
        <dbReference type="ARBA" id="ARBA00012438"/>
    </source>
</evidence>
<dbReference type="PANTHER" id="PTHR42878:SF7">
    <property type="entry name" value="SENSOR HISTIDINE KINASE GLRK"/>
    <property type="match status" value="1"/>
</dbReference>
<dbReference type="RefSeq" id="WP_153117526.1">
    <property type="nucleotide sequence ID" value="NZ_JACIGE010000010.1"/>
</dbReference>
<dbReference type="PANTHER" id="PTHR42878">
    <property type="entry name" value="TWO-COMPONENT HISTIDINE KINASE"/>
    <property type="match status" value="1"/>
</dbReference>
<dbReference type="PROSITE" id="PS50109">
    <property type="entry name" value="HIS_KIN"/>
    <property type="match status" value="1"/>
</dbReference>
<dbReference type="InterPro" id="IPR050351">
    <property type="entry name" value="BphY/WalK/GraS-like"/>
</dbReference>
<dbReference type="InterPro" id="IPR036890">
    <property type="entry name" value="HATPase_C_sf"/>
</dbReference>
<evidence type="ECO:0000313" key="10">
    <source>
        <dbReference type="Proteomes" id="UP000587070"/>
    </source>
</evidence>
<proteinExistence type="predicted"/>
<name>A0A840GBE8_RHOTE</name>
<dbReference type="InterPro" id="IPR003594">
    <property type="entry name" value="HATPase_dom"/>
</dbReference>
<dbReference type="Proteomes" id="UP000587070">
    <property type="component" value="Unassembled WGS sequence"/>
</dbReference>
<dbReference type="GO" id="GO:0000156">
    <property type="term" value="F:phosphorelay response regulator activity"/>
    <property type="evidence" value="ECO:0007669"/>
    <property type="project" value="TreeGrafter"/>
</dbReference>
<dbReference type="GO" id="GO:0030295">
    <property type="term" value="F:protein kinase activator activity"/>
    <property type="evidence" value="ECO:0007669"/>
    <property type="project" value="TreeGrafter"/>
</dbReference>
<accession>A0A840GBE8</accession>
<keyword evidence="10" id="KW-1185">Reference proteome</keyword>
<keyword evidence="3" id="KW-0808">Transferase</keyword>
<dbReference type="EC" id="2.7.13.3" evidence="2"/>
<dbReference type="GO" id="GO:0007234">
    <property type="term" value="P:osmosensory signaling via phosphorelay pathway"/>
    <property type="evidence" value="ECO:0007669"/>
    <property type="project" value="TreeGrafter"/>
</dbReference>
<dbReference type="InterPro" id="IPR005467">
    <property type="entry name" value="His_kinase_dom"/>
</dbReference>
<protein>
    <recommendedName>
        <fullName evidence="2">histidine kinase</fullName>
        <ecNumber evidence="2">2.7.13.3</ecNumber>
    </recommendedName>
</protein>
<evidence type="ECO:0000256" key="1">
    <source>
        <dbReference type="ARBA" id="ARBA00000085"/>
    </source>
</evidence>
<keyword evidence="7" id="KW-0902">Two-component regulatory system</keyword>
<evidence type="ECO:0000313" key="9">
    <source>
        <dbReference type="EMBL" id="MBB4248210.1"/>
    </source>
</evidence>
<evidence type="ECO:0000256" key="4">
    <source>
        <dbReference type="ARBA" id="ARBA00022741"/>
    </source>
</evidence>
<comment type="caution">
    <text evidence="9">The sequence shown here is derived from an EMBL/GenBank/DDBJ whole genome shotgun (WGS) entry which is preliminary data.</text>
</comment>
<dbReference type="SUPFAM" id="SSF55874">
    <property type="entry name" value="ATPase domain of HSP90 chaperone/DNA topoisomerase II/histidine kinase"/>
    <property type="match status" value="1"/>
</dbReference>
<dbReference type="InterPro" id="IPR004358">
    <property type="entry name" value="Sig_transdc_His_kin-like_C"/>
</dbReference>